<keyword evidence="5" id="KW-0227">DNA damage</keyword>
<evidence type="ECO:0000256" key="9">
    <source>
        <dbReference type="ARBA" id="ARBA00023242"/>
    </source>
</evidence>
<feature type="region of interest" description="Disordered" evidence="11">
    <location>
        <begin position="463"/>
        <end position="580"/>
    </location>
</feature>
<dbReference type="Proteomes" id="UP000694388">
    <property type="component" value="Unplaced"/>
</dbReference>
<dbReference type="GO" id="GO:0003684">
    <property type="term" value="F:damaged DNA binding"/>
    <property type="evidence" value="ECO:0007669"/>
    <property type="project" value="TreeGrafter"/>
</dbReference>
<dbReference type="InterPro" id="IPR006166">
    <property type="entry name" value="ERCC4_domain"/>
</dbReference>
<dbReference type="GO" id="GO:0003697">
    <property type="term" value="F:single-stranded DNA binding"/>
    <property type="evidence" value="ECO:0007669"/>
    <property type="project" value="InterPro"/>
</dbReference>
<keyword evidence="3" id="KW-0540">Nuclease</keyword>
<feature type="compositionally biased region" description="Low complexity" evidence="11">
    <location>
        <begin position="418"/>
        <end position="433"/>
    </location>
</feature>
<dbReference type="AlphaFoldDB" id="A0A8C4QG17"/>
<evidence type="ECO:0000256" key="11">
    <source>
        <dbReference type="SAM" id="MobiDB-lite"/>
    </source>
</evidence>
<evidence type="ECO:0000256" key="5">
    <source>
        <dbReference type="ARBA" id="ARBA00022763"/>
    </source>
</evidence>
<comment type="similarity">
    <text evidence="2">Belongs to the XPF family.</text>
</comment>
<evidence type="ECO:0000256" key="10">
    <source>
        <dbReference type="ARBA" id="ARBA00072370"/>
    </source>
</evidence>
<dbReference type="FunFam" id="3.40.50.10130:FF:000002">
    <property type="entry name" value="DNA repair endonuclease XPF"/>
    <property type="match status" value="1"/>
</dbReference>
<evidence type="ECO:0000256" key="3">
    <source>
        <dbReference type="ARBA" id="ARBA00022722"/>
    </source>
</evidence>
<feature type="domain" description="ERCC4" evidence="12">
    <location>
        <begin position="748"/>
        <end position="828"/>
    </location>
</feature>
<dbReference type="InterPro" id="IPR047520">
    <property type="entry name" value="XPF_nuclease"/>
</dbReference>
<keyword evidence="8" id="KW-0234">DNA repair</keyword>
<dbReference type="GO" id="GO:1901255">
    <property type="term" value="P:nucleotide-excision repair involved in interstrand cross-link repair"/>
    <property type="evidence" value="ECO:0007669"/>
    <property type="project" value="TreeGrafter"/>
</dbReference>
<feature type="compositionally biased region" description="Basic and acidic residues" evidence="11">
    <location>
        <begin position="497"/>
        <end position="510"/>
    </location>
</feature>
<evidence type="ECO:0000256" key="7">
    <source>
        <dbReference type="ARBA" id="ARBA00023125"/>
    </source>
</evidence>
<dbReference type="GeneTree" id="ENSGT00390000004394"/>
<dbReference type="SMART" id="SM00891">
    <property type="entry name" value="ERCC4"/>
    <property type="match status" value="1"/>
</dbReference>
<dbReference type="Pfam" id="PF02732">
    <property type="entry name" value="ERCC4"/>
    <property type="match status" value="1"/>
</dbReference>
<dbReference type="PANTHER" id="PTHR10150:SF0">
    <property type="entry name" value="DNA REPAIR ENDONUCLEASE XPF"/>
    <property type="match status" value="1"/>
</dbReference>
<dbReference type="Gene3D" id="1.10.150.20">
    <property type="entry name" value="5' to 3' exonuclease, C-terminal subdomain"/>
    <property type="match status" value="1"/>
</dbReference>
<feature type="region of interest" description="Disordered" evidence="11">
    <location>
        <begin position="979"/>
        <end position="1007"/>
    </location>
</feature>
<evidence type="ECO:0000256" key="6">
    <source>
        <dbReference type="ARBA" id="ARBA00022801"/>
    </source>
</evidence>
<accession>A0A8C4QG17</accession>
<dbReference type="InterPro" id="IPR006167">
    <property type="entry name" value="XPF"/>
</dbReference>
<keyword evidence="7" id="KW-0238">DNA-binding</keyword>
<keyword evidence="4" id="KW-0255">Endonuclease</keyword>
<feature type="region of interest" description="Disordered" evidence="11">
    <location>
        <begin position="417"/>
        <end position="436"/>
    </location>
</feature>
<evidence type="ECO:0000256" key="8">
    <source>
        <dbReference type="ARBA" id="ARBA00023204"/>
    </source>
</evidence>
<sequence>MAGLLDYETQMFLDLFHHDGLLLTAKGLGIDRILLAFLRLYSDPANLVLVLNTSQAEEEYFVEELRRTGVEYLPKIVTTEIPGSERKDLYKEGGVLFVTSRILVVDFLTDRVPANLVTGILVYKAHKIMDSCLEAFVLRLYRQKNKQGFIKAFTDQPTAFTTGFCKVERVMRCLFVRKLYLWPRFHATVQACLEQRQVDVVEIAVGLSPAAQAIQSCILEVLGACLRELHRHNPSLDLDSLSLENAIGNAFDKTIRLQLDPVWHTLGAKTRSLVQDLRVLRTLLLCLTQYDAVTFLSLLESLWSSHKAFGQNSGWLFMDAANSMFVHTRARVYGYSVDNDSGKRTDGEKQELLLEKNPKWEALLEVLEEIERENKDSKDLGGPGQVLVCASDDKTCAQLRELLCRGPDSLLQNMFKQSHSGSASGGSSSSANSVRGLDGRFDANDVLDMPKISTEWLQPAGCIKNPSTVFRGQKRPALTGSRSKGQSKGWHKKGKKKKEEKESGLGKGPRDLTLTQMLQHPKNNDSDQEEEDENDEGKELCFQDEDNAAAVEEEQEEEMECDTEEKNREEERHQEQKKEDEVIKPECGDVKGLHEAGRECKLSVEMSERLGLLADSIAVLHPLRGSADPYSLTRLLRELQPRYVILYDADLGPVRQLEVFRASRPGLPLRVYFLMFEGSTEEQRYLTTLRKEKEAFEMLIREKASMVVPIEREGRDDTNLDLSRDMRKAHATVDSWKAGGQVQSEISKVVVDMREFRSELPALLHRRGFQIEPVTLEIGDYMLTPQLCVERKSISDLVSSLNNGRLFSQCTAMSRRYPRPALLIEFDAGQPFSLQDCAGGSAFQEISSHGITSKLALLTLHFPKLRLFWCPSPHAAAELFEELKQNNPEPDPQAMAIMSDEECGFAFPGSRFNTAPYDFLLRMPGVSEKTVRSLARDARTLAGLADMEESRLAEVLGSSVNAQRLWAFLHTPGAKALSGRNQLTGSRGGCGAKKGLGKAGRAGRVRR</sequence>
<dbReference type="GO" id="GO:0000014">
    <property type="term" value="F:single-stranded DNA endodeoxyribonuclease activity"/>
    <property type="evidence" value="ECO:0007669"/>
    <property type="project" value="TreeGrafter"/>
</dbReference>
<dbReference type="GO" id="GO:0000712">
    <property type="term" value="P:resolution of meiotic recombination intermediates"/>
    <property type="evidence" value="ECO:0007669"/>
    <property type="project" value="TreeGrafter"/>
</dbReference>
<protein>
    <recommendedName>
        <fullName evidence="10">DNA repair endonuclease XPF</fullName>
    </recommendedName>
</protein>
<dbReference type="Ensembl" id="ENSEBUT00000015024.1">
    <property type="protein sequence ID" value="ENSEBUP00000014448.1"/>
    <property type="gene ID" value="ENSEBUG00000009103.1"/>
</dbReference>
<evidence type="ECO:0000313" key="14">
    <source>
        <dbReference type="Proteomes" id="UP000694388"/>
    </source>
</evidence>
<name>A0A8C4QG17_EPTBU</name>
<keyword evidence="6" id="KW-0378">Hydrolase</keyword>
<evidence type="ECO:0000313" key="13">
    <source>
        <dbReference type="Ensembl" id="ENSEBUP00000014448.1"/>
    </source>
</evidence>
<keyword evidence="14" id="KW-1185">Reference proteome</keyword>
<dbReference type="GO" id="GO:0000724">
    <property type="term" value="P:double-strand break repair via homologous recombination"/>
    <property type="evidence" value="ECO:0007669"/>
    <property type="project" value="TreeGrafter"/>
</dbReference>
<organism evidence="13 14">
    <name type="scientific">Eptatretus burgeri</name>
    <name type="common">Inshore hagfish</name>
    <dbReference type="NCBI Taxonomy" id="7764"/>
    <lineage>
        <taxon>Eukaryota</taxon>
        <taxon>Metazoa</taxon>
        <taxon>Chordata</taxon>
        <taxon>Craniata</taxon>
        <taxon>Vertebrata</taxon>
        <taxon>Cyclostomata</taxon>
        <taxon>Myxini</taxon>
        <taxon>Myxiniformes</taxon>
        <taxon>Myxinidae</taxon>
        <taxon>Eptatretinae</taxon>
        <taxon>Eptatretus</taxon>
    </lineage>
</organism>
<dbReference type="Gene3D" id="3.40.50.10130">
    <property type="match status" value="1"/>
</dbReference>
<dbReference type="SUPFAM" id="SSF52980">
    <property type="entry name" value="Restriction endonuclease-like"/>
    <property type="match status" value="1"/>
</dbReference>
<reference evidence="13" key="1">
    <citation type="submission" date="2025-08" db="UniProtKB">
        <authorList>
            <consortium name="Ensembl"/>
        </authorList>
    </citation>
    <scope>IDENTIFICATION</scope>
</reference>
<dbReference type="InterPro" id="IPR011335">
    <property type="entry name" value="Restrct_endonuc-II-like"/>
</dbReference>
<dbReference type="InterPro" id="IPR010994">
    <property type="entry name" value="RuvA_2-like"/>
</dbReference>
<dbReference type="SUPFAM" id="SSF47781">
    <property type="entry name" value="RuvA domain 2-like"/>
    <property type="match status" value="1"/>
</dbReference>
<dbReference type="PANTHER" id="PTHR10150">
    <property type="entry name" value="DNA REPAIR ENDONUCLEASE XPF"/>
    <property type="match status" value="1"/>
</dbReference>
<feature type="compositionally biased region" description="Acidic residues" evidence="11">
    <location>
        <begin position="526"/>
        <end position="563"/>
    </location>
</feature>
<dbReference type="GO" id="GO:0000110">
    <property type="term" value="C:nucleotide-excision repair factor 1 complex"/>
    <property type="evidence" value="ECO:0007669"/>
    <property type="project" value="TreeGrafter"/>
</dbReference>
<dbReference type="CDD" id="cd20078">
    <property type="entry name" value="XPF_nuclease_XPF_euk"/>
    <property type="match status" value="1"/>
</dbReference>
<feature type="compositionally biased region" description="Basic and acidic residues" evidence="11">
    <location>
        <begin position="564"/>
        <end position="580"/>
    </location>
</feature>
<keyword evidence="9" id="KW-0539">Nucleus</keyword>
<evidence type="ECO:0000259" key="12">
    <source>
        <dbReference type="SMART" id="SM00891"/>
    </source>
</evidence>
<evidence type="ECO:0000256" key="4">
    <source>
        <dbReference type="ARBA" id="ARBA00022759"/>
    </source>
</evidence>
<evidence type="ECO:0000256" key="1">
    <source>
        <dbReference type="ARBA" id="ARBA00004123"/>
    </source>
</evidence>
<dbReference type="NCBIfam" id="TIGR00596">
    <property type="entry name" value="rad1"/>
    <property type="match status" value="1"/>
</dbReference>
<dbReference type="OMA" id="THILDIM"/>
<comment type="subcellular location">
    <subcellularLocation>
        <location evidence="1">Nucleus</location>
    </subcellularLocation>
</comment>
<reference evidence="13" key="2">
    <citation type="submission" date="2025-09" db="UniProtKB">
        <authorList>
            <consortium name="Ensembl"/>
        </authorList>
    </citation>
    <scope>IDENTIFICATION</scope>
</reference>
<evidence type="ECO:0000256" key="2">
    <source>
        <dbReference type="ARBA" id="ARBA00010015"/>
    </source>
</evidence>
<proteinExistence type="inferred from homology"/>
<feature type="compositionally biased region" description="Gly residues" evidence="11">
    <location>
        <begin position="986"/>
        <end position="1000"/>
    </location>
</feature>